<keyword evidence="2 6" id="KW-0812">Transmembrane</keyword>
<dbReference type="PANTHER" id="PTHR43077">
    <property type="entry name" value="TRANSPORT PERMEASE YVFS-RELATED"/>
    <property type="match status" value="1"/>
</dbReference>
<dbReference type="InterPro" id="IPR017500">
    <property type="entry name" value="Phage_infect_YhgE_N"/>
</dbReference>
<dbReference type="NCBIfam" id="TIGR03062">
    <property type="entry name" value="pip_yhgE_Cterm"/>
    <property type="match status" value="1"/>
</dbReference>
<dbReference type="NCBIfam" id="TIGR03061">
    <property type="entry name" value="pip_yhgE_Nterm"/>
    <property type="match status" value="1"/>
</dbReference>
<feature type="transmembrane region" description="Helical" evidence="6">
    <location>
        <begin position="699"/>
        <end position="717"/>
    </location>
</feature>
<feature type="coiled-coil region" evidence="5">
    <location>
        <begin position="194"/>
        <end position="248"/>
    </location>
</feature>
<accession>A0A848CXQ3</accession>
<proteinExistence type="predicted"/>
<reference evidence="8 9" key="1">
    <citation type="submission" date="2020-04" db="EMBL/GenBank/DDBJ databases">
        <authorList>
            <person name="Hitch T.C.A."/>
            <person name="Wylensek D."/>
            <person name="Clavel T."/>
        </authorList>
    </citation>
    <scope>NUCLEOTIDE SEQUENCE [LARGE SCALE GENOMIC DNA]</scope>
    <source>
        <strain evidence="8 9">WB01_D5_05</strain>
    </source>
</reference>
<keyword evidence="3 6" id="KW-1133">Transmembrane helix</keyword>
<dbReference type="EMBL" id="JABAGO010000009">
    <property type="protein sequence ID" value="NME98030.1"/>
    <property type="molecule type" value="Genomic_DNA"/>
</dbReference>
<dbReference type="AlphaFoldDB" id="A0A848CXQ3"/>
<dbReference type="GO" id="GO:0140359">
    <property type="term" value="F:ABC-type transporter activity"/>
    <property type="evidence" value="ECO:0007669"/>
    <property type="project" value="InterPro"/>
</dbReference>
<keyword evidence="4 6" id="KW-0472">Membrane</keyword>
<dbReference type="GO" id="GO:0016020">
    <property type="term" value="C:membrane"/>
    <property type="evidence" value="ECO:0007669"/>
    <property type="project" value="UniProtKB-SubCell"/>
</dbReference>
<evidence type="ECO:0000256" key="3">
    <source>
        <dbReference type="ARBA" id="ARBA00022989"/>
    </source>
</evidence>
<dbReference type="PANTHER" id="PTHR43077:SF10">
    <property type="entry name" value="TRANSPORT PERMEASE PROTEIN"/>
    <property type="match status" value="1"/>
</dbReference>
<dbReference type="Pfam" id="PF12698">
    <property type="entry name" value="ABC2_membrane_3"/>
    <property type="match status" value="2"/>
</dbReference>
<feature type="domain" description="ABC-2 type transporter transmembrane" evidence="7">
    <location>
        <begin position="732"/>
        <end position="871"/>
    </location>
</feature>
<feature type="transmembrane region" description="Helical" evidence="6">
    <location>
        <begin position="12"/>
        <end position="38"/>
    </location>
</feature>
<evidence type="ECO:0000313" key="8">
    <source>
        <dbReference type="EMBL" id="NME98030.1"/>
    </source>
</evidence>
<name>A0A848CXQ3_ANEAE</name>
<dbReference type="Proteomes" id="UP000561326">
    <property type="component" value="Unassembled WGS sequence"/>
</dbReference>
<dbReference type="SUPFAM" id="SSF58104">
    <property type="entry name" value="Methyl-accepting chemotaxis protein (MCP) signaling domain"/>
    <property type="match status" value="1"/>
</dbReference>
<dbReference type="InterPro" id="IPR051328">
    <property type="entry name" value="T7SS_ABC-Transporter"/>
</dbReference>
<evidence type="ECO:0000259" key="7">
    <source>
        <dbReference type="Pfam" id="PF12698"/>
    </source>
</evidence>
<feature type="transmembrane region" description="Helical" evidence="6">
    <location>
        <begin position="852"/>
        <end position="873"/>
    </location>
</feature>
<feature type="transmembrane region" description="Helical" evidence="6">
    <location>
        <begin position="798"/>
        <end position="817"/>
    </location>
</feature>
<organism evidence="8 9">
    <name type="scientific">Aneurinibacillus aneurinilyticus</name>
    <name type="common">Bacillus aneurinolyticus</name>
    <dbReference type="NCBI Taxonomy" id="1391"/>
    <lineage>
        <taxon>Bacteria</taxon>
        <taxon>Bacillati</taxon>
        <taxon>Bacillota</taxon>
        <taxon>Bacilli</taxon>
        <taxon>Bacillales</taxon>
        <taxon>Paenibacillaceae</taxon>
        <taxon>Aneurinibacillus group</taxon>
        <taxon>Aneurinibacillus</taxon>
    </lineage>
</organism>
<dbReference type="InterPro" id="IPR013525">
    <property type="entry name" value="ABC2_TM"/>
</dbReference>
<keyword evidence="5" id="KW-0175">Coiled coil</keyword>
<dbReference type="RefSeq" id="WP_168974901.1">
    <property type="nucleotide sequence ID" value="NZ_JABAGO010000009.1"/>
</dbReference>
<comment type="subcellular location">
    <subcellularLocation>
        <location evidence="1">Membrane</location>
        <topology evidence="1">Multi-pass membrane protein</topology>
    </subcellularLocation>
</comment>
<protein>
    <submittedName>
        <fullName evidence="8">YhgE/Pip domain-containing protein</fullName>
    </submittedName>
</protein>
<evidence type="ECO:0000256" key="1">
    <source>
        <dbReference type="ARBA" id="ARBA00004141"/>
    </source>
</evidence>
<dbReference type="InterPro" id="IPR017501">
    <property type="entry name" value="Phage_infect_YhgE_C"/>
</dbReference>
<evidence type="ECO:0000256" key="4">
    <source>
        <dbReference type="ARBA" id="ARBA00023136"/>
    </source>
</evidence>
<sequence length="895" mass="99512">MKRILQIYKTDWINIFKVPIALFLIVGLMALPSLYAWFNLKASWDPYGDTSGIAIAVTNEDEGTHIQKGDIDKRINVGNEIVDSLKKNKKLGWVFVSKEEAERGVNHGDYYASLLIPKDFSAKIATILEENPQKPEIDYSVNEKINAIAPKITTTGASGVVAQVSENFVKTASEAIFTIFNEVGIKLEQELPTIRNIENRIFELEKRLPDIEQAGNKALAFEKKLPEIRKQSEKVIELEKKLPEIKKAANHILILEEKLPKLKEVGDEILVIQQKLPEIQKAADRIVEIDQNFYKVESALNKAIEDAKKAAGIISSAQQALPKLEQIAKDGSDFANGLNEFLQKNDGAFESLAPIIKQNLLLLQQTADAVTQITETLKQANIDPKPTLEALSFLQDRLSTGVKVIDRTTNLLTKLNKYIPNHPLDHTITRLHAVKTNFEKQISTIQAIKNTIERGEQPAKTIVDNLNALSKDASDALGGILSRYDSEIVPNINKALDQLKRSAQNASDVLQTAQNQLPDIKAILNDAAFGIDFGQQELIRLQGNLPEIRAHVHEVAQSIQEKMGRLTEGINAAASFVQNDLPKLEPKIHQAANFVRQDLPRAEQEVHKVSNLIQTKLPEVEAAVHKVANLVRQDLPALEDSVRNAADKIREFEKTKNLGDIIELLKNDIRKESDFLAHPVLLKENKKFPIPNYGSAMSPFYTTLCLWVGAILLVSLLRLDVEDPKGIYKSNDIYFGRLLTFLTIGVFQALIVTIGDMVVLGAYVAGKLWFVAFGVFTSIVFMTIVYTFVSVFGNMGKALAIIMLVLQLSGSGGTFPIQVTPPFFQAIHPFLPFTYAIGLMREAVGGMLYDIVIKDIVFLLLFLGAALLLGVVLKEPLSKSTQRVTEKAKESKIIH</sequence>
<feature type="transmembrane region" description="Helical" evidence="6">
    <location>
        <begin position="738"/>
        <end position="763"/>
    </location>
</feature>
<feature type="transmembrane region" description="Helical" evidence="6">
    <location>
        <begin position="769"/>
        <end position="791"/>
    </location>
</feature>
<evidence type="ECO:0000256" key="6">
    <source>
        <dbReference type="SAM" id="Phobius"/>
    </source>
</evidence>
<evidence type="ECO:0000313" key="9">
    <source>
        <dbReference type="Proteomes" id="UP000561326"/>
    </source>
</evidence>
<dbReference type="Gene3D" id="3.40.1710.10">
    <property type="entry name" value="abc type-2 transporter like domain"/>
    <property type="match status" value="1"/>
</dbReference>
<gene>
    <name evidence="8" type="ORF">HF838_07125</name>
</gene>
<feature type="domain" description="ABC-2 type transporter transmembrane" evidence="7">
    <location>
        <begin position="20"/>
        <end position="185"/>
    </location>
</feature>
<comment type="caution">
    <text evidence="8">The sequence shown here is derived from an EMBL/GenBank/DDBJ whole genome shotgun (WGS) entry which is preliminary data.</text>
</comment>
<evidence type="ECO:0000256" key="2">
    <source>
        <dbReference type="ARBA" id="ARBA00022692"/>
    </source>
</evidence>
<evidence type="ECO:0000256" key="5">
    <source>
        <dbReference type="SAM" id="Coils"/>
    </source>
</evidence>